<evidence type="ECO:0000256" key="1">
    <source>
        <dbReference type="SAM" id="MobiDB-lite"/>
    </source>
</evidence>
<dbReference type="Proteomes" id="UP000319817">
    <property type="component" value="Chromosome"/>
</dbReference>
<protein>
    <submittedName>
        <fullName evidence="2">Uncharacterized protein</fullName>
    </submittedName>
</protein>
<evidence type="ECO:0000313" key="3">
    <source>
        <dbReference type="Proteomes" id="UP000319817"/>
    </source>
</evidence>
<name>A0A517NRF5_9BACT</name>
<dbReference type="AlphaFoldDB" id="A0A517NRF5"/>
<evidence type="ECO:0000313" key="2">
    <source>
        <dbReference type="EMBL" id="QDT09707.1"/>
    </source>
</evidence>
<reference evidence="2 3" key="1">
    <citation type="submission" date="2019-02" db="EMBL/GenBank/DDBJ databases">
        <title>Deep-cultivation of Planctomycetes and their phenomic and genomic characterization uncovers novel biology.</title>
        <authorList>
            <person name="Wiegand S."/>
            <person name="Jogler M."/>
            <person name="Boedeker C."/>
            <person name="Pinto D."/>
            <person name="Vollmers J."/>
            <person name="Rivas-Marin E."/>
            <person name="Kohn T."/>
            <person name="Peeters S.H."/>
            <person name="Heuer A."/>
            <person name="Rast P."/>
            <person name="Oberbeckmann S."/>
            <person name="Bunk B."/>
            <person name="Jeske O."/>
            <person name="Meyerdierks A."/>
            <person name="Storesund J.E."/>
            <person name="Kallscheuer N."/>
            <person name="Luecker S."/>
            <person name="Lage O.M."/>
            <person name="Pohl T."/>
            <person name="Merkel B.J."/>
            <person name="Hornburger P."/>
            <person name="Mueller R.-W."/>
            <person name="Bruemmer F."/>
            <person name="Labrenz M."/>
            <person name="Spormann A.M."/>
            <person name="Op den Camp H."/>
            <person name="Overmann J."/>
            <person name="Amann R."/>
            <person name="Jetten M.S.M."/>
            <person name="Mascher T."/>
            <person name="Medema M.H."/>
            <person name="Devos D.P."/>
            <person name="Kaster A.-K."/>
            <person name="Ovreas L."/>
            <person name="Rohde M."/>
            <person name="Galperin M.Y."/>
            <person name="Jogler C."/>
        </authorList>
    </citation>
    <scope>NUCLEOTIDE SEQUENCE [LARGE SCALE GENOMIC DNA]</scope>
    <source>
        <strain evidence="2 3">K23_9</strain>
    </source>
</reference>
<keyword evidence="3" id="KW-1185">Reference proteome</keyword>
<feature type="region of interest" description="Disordered" evidence="1">
    <location>
        <begin position="103"/>
        <end position="132"/>
    </location>
</feature>
<gene>
    <name evidence="2" type="ORF">K239x_16570</name>
</gene>
<dbReference type="EMBL" id="CP036526">
    <property type="protein sequence ID" value="QDT09707.1"/>
    <property type="molecule type" value="Genomic_DNA"/>
</dbReference>
<accession>A0A517NRF5</accession>
<sequence length="319" mass="35458">MLDRASTFAHPQIVRLLKEKFVPVALDQADTRRQQDSEGDFYRQLAIQHSAFGLSTRNAKSAISRTTQGFYIATASGELLLYNNNRDPGKMLRLMNEKLREFASSQQDQAGASPVVLQSDRESESEDKVDQRYGFQSPKGGLVVRVQAKVLGGYPPTDDPWREIFQSALSRDNLWISAVEHKSIVQGKVPDSLLHRIARFHLVDNTRGEPLMWKPDEVKRIKMDLADGQFTGSALIHSSNNDRGYDAEIRGVIEVADGSVIRFDVVALGKCWGEGPYTRNPPPGKFPLAISFTLADGTDLADSLSPQGARGWLDAYLPK</sequence>
<feature type="compositionally biased region" description="Basic and acidic residues" evidence="1">
    <location>
        <begin position="119"/>
        <end position="131"/>
    </location>
</feature>
<organism evidence="2 3">
    <name type="scientific">Stieleria marina</name>
    <dbReference type="NCBI Taxonomy" id="1930275"/>
    <lineage>
        <taxon>Bacteria</taxon>
        <taxon>Pseudomonadati</taxon>
        <taxon>Planctomycetota</taxon>
        <taxon>Planctomycetia</taxon>
        <taxon>Pirellulales</taxon>
        <taxon>Pirellulaceae</taxon>
        <taxon>Stieleria</taxon>
    </lineage>
</organism>
<proteinExistence type="predicted"/>